<gene>
    <name evidence="1" type="ORF">FYJ84_07765</name>
</gene>
<protein>
    <recommendedName>
        <fullName evidence="3">Replicative helicase inhibitor G39P N-terminal domain-containing protein</fullName>
    </recommendedName>
</protein>
<name>A0A6I2UDU9_9FIRM</name>
<accession>A0A6I2UDU9</accession>
<evidence type="ECO:0000313" key="2">
    <source>
        <dbReference type="Proteomes" id="UP000433181"/>
    </source>
</evidence>
<dbReference type="AlphaFoldDB" id="A0A6I2UDU9"/>
<reference evidence="1 2" key="1">
    <citation type="submission" date="2019-08" db="EMBL/GenBank/DDBJ databases">
        <title>In-depth cultivation of the pig gut microbiome towards novel bacterial diversity and tailored functional studies.</title>
        <authorList>
            <person name="Wylensek D."/>
            <person name="Hitch T.C.A."/>
            <person name="Clavel T."/>
        </authorList>
    </citation>
    <scope>NUCLEOTIDE SEQUENCE [LARGE SCALE GENOMIC DNA]</scope>
    <source>
        <strain evidence="1 2">WCA-693-APC-5D-A</strain>
    </source>
</reference>
<organism evidence="1 2">
    <name type="scientific">Anaerovibrio slackiae</name>
    <dbReference type="NCBI Taxonomy" id="2652309"/>
    <lineage>
        <taxon>Bacteria</taxon>
        <taxon>Bacillati</taxon>
        <taxon>Bacillota</taxon>
        <taxon>Negativicutes</taxon>
        <taxon>Selenomonadales</taxon>
        <taxon>Selenomonadaceae</taxon>
        <taxon>Anaerovibrio</taxon>
    </lineage>
</organism>
<evidence type="ECO:0000313" key="1">
    <source>
        <dbReference type="EMBL" id="MSU08877.1"/>
    </source>
</evidence>
<evidence type="ECO:0008006" key="3">
    <source>
        <dbReference type="Google" id="ProtNLM"/>
    </source>
</evidence>
<dbReference type="RefSeq" id="WP_154407041.1">
    <property type="nucleotide sequence ID" value="NZ_VUNR01000013.1"/>
</dbReference>
<proteinExistence type="predicted"/>
<dbReference type="Proteomes" id="UP000433181">
    <property type="component" value="Unassembled WGS sequence"/>
</dbReference>
<comment type="caution">
    <text evidence="1">The sequence shown here is derived from an EMBL/GenBank/DDBJ whole genome shotgun (WGS) entry which is preliminary data.</text>
</comment>
<dbReference type="GeneID" id="96778810"/>
<keyword evidence="2" id="KW-1185">Reference proteome</keyword>
<dbReference type="EMBL" id="VUNR01000013">
    <property type="protein sequence ID" value="MSU08877.1"/>
    <property type="molecule type" value="Genomic_DNA"/>
</dbReference>
<sequence>MKNEPEMIVFEDSDIAKIKGAQIIKVLTPYMAVFPNCKIDATGLLLYSKALMPLRIQDLEAAMVKLLQTCKFFPSVAEIFEAADSVNGYVEAINGSRLPTPAEAWAEAMRNVREFSLYRPWVYSCPEVEKTVEQFGRYELAMLEAKDVNIARAQFMRIYESVVSRSRGDWENRRALEALNNSNAHLLLQRIDAVKQIEGV</sequence>